<sequence>MAGKVEIGVRGEHSPTAGRWGLVVAAVLVQLALGAVYAWSVFNQPLQQAFGWSKAEAVLPFEVAIGTIFIGSLLGGRVQDRRGPRPVALGGGVLYAVGNILASLVSDADQLWLLVLTYGVLGGIGLGAAYITPIAMLTKWFPDHRGLITGIAVAGFGFGAVITAPVAKGLLNNTADKPSVFLPLGIAYLVAVLLGASFFRNPPPGYRVPGYRPVTTGRVPAGTRVYTLAEALRTRQWYLLTAILALNVTCGIAFISQAADAAQAITGVGSATAASLVAVLGLFNGAGRLCWAWLSDQTGRMVAFGGMLALQALCFFILPHAAGFAFFAVLAALIYLAYGGGFGTMPATAADYFGTPHAGAVYGAMIVAWSIGGVAGPLLTATLFEASGSSYTLPFTVLAVIAVVALVLPPITRLPSRPGPSRPDDEVTGP</sequence>
<evidence type="ECO:0000313" key="7">
    <source>
        <dbReference type="EMBL" id="MEE6311820.1"/>
    </source>
</evidence>
<name>A0ABU7SPH5_9ACTN</name>
<dbReference type="Gene3D" id="1.20.1250.20">
    <property type="entry name" value="MFS general substrate transporter like domains"/>
    <property type="match status" value="2"/>
</dbReference>
<keyword evidence="2 5" id="KW-0812">Transmembrane</keyword>
<feature type="transmembrane region" description="Helical" evidence="5">
    <location>
        <begin position="391"/>
        <end position="412"/>
    </location>
</feature>
<feature type="transmembrane region" description="Helical" evidence="5">
    <location>
        <begin position="111"/>
        <end position="135"/>
    </location>
</feature>
<dbReference type="RefSeq" id="WP_331211710.1">
    <property type="nucleotide sequence ID" value="NZ_JAZGQL010000038.1"/>
</dbReference>
<feature type="transmembrane region" description="Helical" evidence="5">
    <location>
        <begin position="324"/>
        <end position="347"/>
    </location>
</feature>
<evidence type="ECO:0000256" key="4">
    <source>
        <dbReference type="ARBA" id="ARBA00023136"/>
    </source>
</evidence>
<feature type="transmembrane region" description="Helical" evidence="5">
    <location>
        <begin position="301"/>
        <end position="318"/>
    </location>
</feature>
<dbReference type="Pfam" id="PF07690">
    <property type="entry name" value="MFS_1"/>
    <property type="match status" value="1"/>
</dbReference>
<comment type="subcellular location">
    <subcellularLocation>
        <location evidence="1">Cell membrane</location>
        <topology evidence="1">Multi-pass membrane protein</topology>
    </subcellularLocation>
</comment>
<evidence type="ECO:0000256" key="1">
    <source>
        <dbReference type="ARBA" id="ARBA00004651"/>
    </source>
</evidence>
<dbReference type="Proteomes" id="UP001339911">
    <property type="component" value="Unassembled WGS sequence"/>
</dbReference>
<feature type="transmembrane region" description="Helical" evidence="5">
    <location>
        <begin position="147"/>
        <end position="167"/>
    </location>
</feature>
<gene>
    <name evidence="7" type="ORF">V1634_33830</name>
</gene>
<dbReference type="InterPro" id="IPR011701">
    <property type="entry name" value="MFS"/>
</dbReference>
<feature type="transmembrane region" description="Helical" evidence="5">
    <location>
        <begin position="271"/>
        <end position="294"/>
    </location>
</feature>
<comment type="caution">
    <text evidence="7">The sequence shown here is derived from an EMBL/GenBank/DDBJ whole genome shotgun (WGS) entry which is preliminary data.</text>
</comment>
<keyword evidence="8" id="KW-1185">Reference proteome</keyword>
<dbReference type="SUPFAM" id="SSF103473">
    <property type="entry name" value="MFS general substrate transporter"/>
    <property type="match status" value="1"/>
</dbReference>
<keyword evidence="3 5" id="KW-1133">Transmembrane helix</keyword>
<feature type="transmembrane region" description="Helical" evidence="5">
    <location>
        <begin position="20"/>
        <end position="42"/>
    </location>
</feature>
<feature type="transmembrane region" description="Helical" evidence="5">
    <location>
        <begin position="57"/>
        <end position="75"/>
    </location>
</feature>
<feature type="transmembrane region" description="Helical" evidence="5">
    <location>
        <begin position="359"/>
        <end position="379"/>
    </location>
</feature>
<dbReference type="PANTHER" id="PTHR11360:SF317">
    <property type="entry name" value="MAJOR FACILITATOR SUPERFAMILY (MFS) PROFILE DOMAIN-CONTAINING PROTEIN-RELATED"/>
    <property type="match status" value="1"/>
</dbReference>
<proteinExistence type="predicted"/>
<feature type="transmembrane region" description="Helical" evidence="5">
    <location>
        <begin position="179"/>
        <end position="199"/>
    </location>
</feature>
<dbReference type="InterPro" id="IPR036259">
    <property type="entry name" value="MFS_trans_sf"/>
</dbReference>
<dbReference type="PANTHER" id="PTHR11360">
    <property type="entry name" value="MONOCARBOXYLATE TRANSPORTER"/>
    <property type="match status" value="1"/>
</dbReference>
<dbReference type="InterPro" id="IPR020846">
    <property type="entry name" value="MFS_dom"/>
</dbReference>
<evidence type="ECO:0000313" key="8">
    <source>
        <dbReference type="Proteomes" id="UP001339911"/>
    </source>
</evidence>
<dbReference type="InterPro" id="IPR050327">
    <property type="entry name" value="Proton-linked_MCT"/>
</dbReference>
<evidence type="ECO:0000259" key="6">
    <source>
        <dbReference type="PROSITE" id="PS50850"/>
    </source>
</evidence>
<evidence type="ECO:0000256" key="5">
    <source>
        <dbReference type="SAM" id="Phobius"/>
    </source>
</evidence>
<accession>A0ABU7SPH5</accession>
<feature type="transmembrane region" description="Helical" evidence="5">
    <location>
        <begin position="87"/>
        <end position="105"/>
    </location>
</feature>
<feature type="domain" description="Major facilitator superfamily (MFS) profile" evidence="6">
    <location>
        <begin position="18"/>
        <end position="417"/>
    </location>
</feature>
<evidence type="ECO:0000256" key="2">
    <source>
        <dbReference type="ARBA" id="ARBA00022692"/>
    </source>
</evidence>
<organism evidence="7 8">
    <name type="scientific">Plantactinospora veratri</name>
    <dbReference type="NCBI Taxonomy" id="1436122"/>
    <lineage>
        <taxon>Bacteria</taxon>
        <taxon>Bacillati</taxon>
        <taxon>Actinomycetota</taxon>
        <taxon>Actinomycetes</taxon>
        <taxon>Micromonosporales</taxon>
        <taxon>Micromonosporaceae</taxon>
        <taxon>Plantactinospora</taxon>
    </lineage>
</organism>
<dbReference type="CDD" id="cd17353">
    <property type="entry name" value="MFS_OFA_like"/>
    <property type="match status" value="1"/>
</dbReference>
<dbReference type="EMBL" id="JAZGQL010000038">
    <property type="protein sequence ID" value="MEE6311820.1"/>
    <property type="molecule type" value="Genomic_DNA"/>
</dbReference>
<reference evidence="7 8" key="1">
    <citation type="submission" date="2024-01" db="EMBL/GenBank/DDBJ databases">
        <title>Genome insights into Plantactinospora veratri sp. nov.</title>
        <authorList>
            <person name="Wang L."/>
        </authorList>
    </citation>
    <scope>NUCLEOTIDE SEQUENCE [LARGE SCALE GENOMIC DNA]</scope>
    <source>
        <strain evidence="7 8">NEAU-FHS4</strain>
    </source>
</reference>
<feature type="transmembrane region" description="Helical" evidence="5">
    <location>
        <begin position="237"/>
        <end position="259"/>
    </location>
</feature>
<keyword evidence="4 5" id="KW-0472">Membrane</keyword>
<protein>
    <submittedName>
        <fullName evidence="7">OFA family MFS transporter</fullName>
    </submittedName>
</protein>
<evidence type="ECO:0000256" key="3">
    <source>
        <dbReference type="ARBA" id="ARBA00022989"/>
    </source>
</evidence>
<dbReference type="PROSITE" id="PS50850">
    <property type="entry name" value="MFS"/>
    <property type="match status" value="1"/>
</dbReference>